<gene>
    <name evidence="5" type="ORF">SCARR_00440</name>
</gene>
<keyword evidence="1" id="KW-0378">Hydrolase</keyword>
<dbReference type="InterPro" id="IPR013783">
    <property type="entry name" value="Ig-like_fold"/>
</dbReference>
<dbReference type="GO" id="GO:0005975">
    <property type="term" value="P:carbohydrate metabolic process"/>
    <property type="evidence" value="ECO:0007669"/>
    <property type="project" value="TreeGrafter"/>
</dbReference>
<dbReference type="PANTHER" id="PTHR22901">
    <property type="entry name" value="SIALATE O-ACETYLESTERASE"/>
    <property type="match status" value="1"/>
</dbReference>
<feature type="compositionally biased region" description="Basic residues" evidence="2">
    <location>
        <begin position="253"/>
        <end position="264"/>
    </location>
</feature>
<dbReference type="InterPro" id="IPR005181">
    <property type="entry name" value="SASA"/>
</dbReference>
<dbReference type="EMBL" id="CAAHFH010000001">
    <property type="protein sequence ID" value="VGO18388.1"/>
    <property type="molecule type" value="Genomic_DNA"/>
</dbReference>
<sequence>MISKRFVVATVSVVTAAMAMADVKPAGLFVDNMVIQRETQAPVWGWADAGEKVTVTGSWGGAASTTADKAGKWSVKLQTPSAGGPHTITLKGKNTVELKNVLSGDVWLCSGQSNMQVPVRSTASPGEDIAGAEYPHIRHFMVARNPVLEKADDCGGEWTVCSPNTVKSFSATAYFTGRELHKNLDVPIGLLTTCWGGTGIEAWTPWAEQADDPFALVRKAELDEKAKEYSPEKAQARYEQLLARWEKKVAAAKGKKGRAPRKPSLKGDPRLDQNYPSNLYNGMVQPLAPFAVKGALWYQGENNAQEMAQAEHYRIQLARMVCCWRKAWGRDFPFYSVQLPNFKDPQVNPVEADNVWAVIRESFVHAANHTPGVFTSTMIDLGEAENIHPKNKQDVGRRMASTILNKTYGKGTPTTPFMKSFKVEGGKVVIAFDYTGSGLMAKGGKLKTFAIAGADKKFVWADAEIVTRDGADCVVVSSAQVKEPAAVRYAWANNPAECNLFSNEGFPASPLRTDDWAVEK</sequence>
<dbReference type="AlphaFoldDB" id="A0A6C2UDW3"/>
<proteinExistence type="predicted"/>
<name>A0A6C2UDW3_9BACT</name>
<evidence type="ECO:0000256" key="3">
    <source>
        <dbReference type="SAM" id="SignalP"/>
    </source>
</evidence>
<feature type="signal peptide" evidence="3">
    <location>
        <begin position="1"/>
        <end position="21"/>
    </location>
</feature>
<keyword evidence="3" id="KW-0732">Signal</keyword>
<evidence type="ECO:0000259" key="4">
    <source>
        <dbReference type="Pfam" id="PF03629"/>
    </source>
</evidence>
<dbReference type="PANTHER" id="PTHR22901:SF0">
    <property type="entry name" value="SIALATE O-ACETYLESTERASE"/>
    <property type="match status" value="1"/>
</dbReference>
<evidence type="ECO:0000313" key="6">
    <source>
        <dbReference type="Proteomes" id="UP000346198"/>
    </source>
</evidence>
<dbReference type="SUPFAM" id="SSF52266">
    <property type="entry name" value="SGNH hydrolase"/>
    <property type="match status" value="1"/>
</dbReference>
<evidence type="ECO:0000256" key="2">
    <source>
        <dbReference type="SAM" id="MobiDB-lite"/>
    </source>
</evidence>
<dbReference type="Gene3D" id="3.40.50.1110">
    <property type="entry name" value="SGNH hydrolase"/>
    <property type="match status" value="1"/>
</dbReference>
<feature type="region of interest" description="Disordered" evidence="2">
    <location>
        <begin position="252"/>
        <end position="271"/>
    </location>
</feature>
<keyword evidence="6" id="KW-1185">Reference proteome</keyword>
<dbReference type="Gene3D" id="2.60.40.10">
    <property type="entry name" value="Immunoglobulins"/>
    <property type="match status" value="1"/>
</dbReference>
<dbReference type="Proteomes" id="UP000346198">
    <property type="component" value="Unassembled WGS sequence"/>
</dbReference>
<dbReference type="Pfam" id="PF03629">
    <property type="entry name" value="SASA"/>
    <property type="match status" value="1"/>
</dbReference>
<evidence type="ECO:0000313" key="5">
    <source>
        <dbReference type="EMBL" id="VGO18388.1"/>
    </source>
</evidence>
<evidence type="ECO:0000256" key="1">
    <source>
        <dbReference type="ARBA" id="ARBA00022801"/>
    </source>
</evidence>
<organism evidence="5 6">
    <name type="scientific">Pontiella sulfatireligans</name>
    <dbReference type="NCBI Taxonomy" id="2750658"/>
    <lineage>
        <taxon>Bacteria</taxon>
        <taxon>Pseudomonadati</taxon>
        <taxon>Kiritimatiellota</taxon>
        <taxon>Kiritimatiellia</taxon>
        <taxon>Kiritimatiellales</taxon>
        <taxon>Pontiellaceae</taxon>
        <taxon>Pontiella</taxon>
    </lineage>
</organism>
<feature type="chain" id="PRO_5025396461" description="Sialate O-acetylesterase domain-containing protein" evidence="3">
    <location>
        <begin position="22"/>
        <end position="520"/>
    </location>
</feature>
<accession>A0A6C2UDW3</accession>
<dbReference type="InterPro" id="IPR036514">
    <property type="entry name" value="SGNH_hydro_sf"/>
</dbReference>
<feature type="domain" description="Sialate O-acetylesterase" evidence="4">
    <location>
        <begin position="277"/>
        <end position="403"/>
    </location>
</feature>
<dbReference type="InterPro" id="IPR039329">
    <property type="entry name" value="SIAE"/>
</dbReference>
<reference evidence="5 6" key="1">
    <citation type="submission" date="2019-04" db="EMBL/GenBank/DDBJ databases">
        <authorList>
            <person name="Van Vliet M D."/>
        </authorList>
    </citation>
    <scope>NUCLEOTIDE SEQUENCE [LARGE SCALE GENOMIC DNA]</scope>
    <source>
        <strain evidence="5 6">F21</strain>
    </source>
</reference>
<dbReference type="RefSeq" id="WP_168432912.1">
    <property type="nucleotide sequence ID" value="NZ_CAAHFH010000001.1"/>
</dbReference>
<dbReference type="GO" id="GO:0001681">
    <property type="term" value="F:sialate O-acetylesterase activity"/>
    <property type="evidence" value="ECO:0007669"/>
    <property type="project" value="InterPro"/>
</dbReference>
<protein>
    <recommendedName>
        <fullName evidence="4">Sialate O-acetylesterase domain-containing protein</fullName>
    </recommendedName>
</protein>